<protein>
    <submittedName>
        <fullName evidence="2">Uncharacterized protein</fullName>
    </submittedName>
</protein>
<feature type="region of interest" description="Disordered" evidence="1">
    <location>
        <begin position="246"/>
        <end position="268"/>
    </location>
</feature>
<dbReference type="PRINTS" id="PR00449">
    <property type="entry name" value="RASTRNSFRMNG"/>
</dbReference>
<proteinExistence type="predicted"/>
<dbReference type="InterPro" id="IPR027417">
    <property type="entry name" value="P-loop_NTPase"/>
</dbReference>
<dbReference type="Gene3D" id="3.40.50.300">
    <property type="entry name" value="P-loop containing nucleotide triphosphate hydrolases"/>
    <property type="match status" value="1"/>
</dbReference>
<reference evidence="2" key="1">
    <citation type="submission" date="2023-03" db="EMBL/GenBank/DDBJ databases">
        <title>Chromosome-scale reference genome and RAD-based genetic map of yellow starthistle (Centaurea solstitialis) reveal putative structural variation and QTLs associated with invader traits.</title>
        <authorList>
            <person name="Reatini B."/>
            <person name="Cang F.A."/>
            <person name="Jiang Q."/>
            <person name="Mckibben M.T.W."/>
            <person name="Barker M.S."/>
            <person name="Rieseberg L.H."/>
            <person name="Dlugosch K.M."/>
        </authorList>
    </citation>
    <scope>NUCLEOTIDE SEQUENCE</scope>
    <source>
        <strain evidence="2">CAN-66</strain>
        <tissue evidence="2">Leaf</tissue>
    </source>
</reference>
<dbReference type="InterPro" id="IPR001806">
    <property type="entry name" value="Small_GTPase"/>
</dbReference>
<dbReference type="GO" id="GO:0003924">
    <property type="term" value="F:GTPase activity"/>
    <property type="evidence" value="ECO:0007669"/>
    <property type="project" value="InterPro"/>
</dbReference>
<dbReference type="EMBL" id="JARYMX010000004">
    <property type="protein sequence ID" value="KAJ9551310.1"/>
    <property type="molecule type" value="Genomic_DNA"/>
</dbReference>
<name>A0AA38SYV3_9ASTR</name>
<accession>A0AA38SYV3</accession>
<sequence>MDTRSVEDDELWGQQSCSVSTLASNISSSTATPHLSRFKYVDSSQAKETDVEGVMNTLSHVVPPKLSNFFAEYGMDSSFLKKTNTSIVQMKMTRTRILPAKSDDINQESYPICLHLSVILVSLEKVQTLVSVVVEHHFSIRELLQSQSGVGKSCLLLQFTDRCFQLVRDLTIGIEFRARMITIDNTPIKLQIWYPKNIHDIAEKELNLQTNVAFARAFETTLSTATRNKNITHQWTHEAAKIRLQEKESSSKHIRNNDERTPFAAGEKRSTCVPALPHSPQSLGMPLIPPYVSDKGSDNMVELGQRVNLAVAGAIALHSSFLEPRRIVNFCINASLQVQLSWFKQYLPSICGNISSN</sequence>
<dbReference type="Pfam" id="PF00071">
    <property type="entry name" value="Ras"/>
    <property type="match status" value="1"/>
</dbReference>
<comment type="caution">
    <text evidence="2">The sequence shown here is derived from an EMBL/GenBank/DDBJ whole genome shotgun (WGS) entry which is preliminary data.</text>
</comment>
<evidence type="ECO:0000256" key="1">
    <source>
        <dbReference type="SAM" id="MobiDB-lite"/>
    </source>
</evidence>
<dbReference type="SMART" id="SM00175">
    <property type="entry name" value="RAB"/>
    <property type="match status" value="1"/>
</dbReference>
<dbReference type="InterPro" id="IPR050209">
    <property type="entry name" value="Rab_GTPases_membrane_traffic"/>
</dbReference>
<dbReference type="AlphaFoldDB" id="A0AA38SYV3"/>
<evidence type="ECO:0000313" key="2">
    <source>
        <dbReference type="EMBL" id="KAJ9551310.1"/>
    </source>
</evidence>
<evidence type="ECO:0000313" key="3">
    <source>
        <dbReference type="Proteomes" id="UP001172457"/>
    </source>
</evidence>
<dbReference type="PANTHER" id="PTHR47979">
    <property type="entry name" value="DRAB11-RELATED"/>
    <property type="match status" value="1"/>
</dbReference>
<gene>
    <name evidence="2" type="ORF">OSB04_015355</name>
</gene>
<dbReference type="SUPFAM" id="SSF52540">
    <property type="entry name" value="P-loop containing nucleoside triphosphate hydrolases"/>
    <property type="match status" value="1"/>
</dbReference>
<dbReference type="Proteomes" id="UP001172457">
    <property type="component" value="Chromosome 4"/>
</dbReference>
<keyword evidence="3" id="KW-1185">Reference proteome</keyword>
<organism evidence="2 3">
    <name type="scientific">Centaurea solstitialis</name>
    <name type="common">yellow star-thistle</name>
    <dbReference type="NCBI Taxonomy" id="347529"/>
    <lineage>
        <taxon>Eukaryota</taxon>
        <taxon>Viridiplantae</taxon>
        <taxon>Streptophyta</taxon>
        <taxon>Embryophyta</taxon>
        <taxon>Tracheophyta</taxon>
        <taxon>Spermatophyta</taxon>
        <taxon>Magnoliopsida</taxon>
        <taxon>eudicotyledons</taxon>
        <taxon>Gunneridae</taxon>
        <taxon>Pentapetalae</taxon>
        <taxon>asterids</taxon>
        <taxon>campanulids</taxon>
        <taxon>Asterales</taxon>
        <taxon>Asteraceae</taxon>
        <taxon>Carduoideae</taxon>
        <taxon>Cardueae</taxon>
        <taxon>Centaureinae</taxon>
        <taxon>Centaurea</taxon>
    </lineage>
</organism>
<dbReference type="GO" id="GO:0005525">
    <property type="term" value="F:GTP binding"/>
    <property type="evidence" value="ECO:0007669"/>
    <property type="project" value="InterPro"/>
</dbReference>